<gene>
    <name evidence="4" type="ORF">LEUCIP111803_01702</name>
</gene>
<dbReference type="PANTHER" id="PTHR46825:SF7">
    <property type="entry name" value="D-ALANYL-D-ALANINE CARBOXYPEPTIDASE"/>
    <property type="match status" value="1"/>
</dbReference>
<evidence type="ECO:0000313" key="4">
    <source>
        <dbReference type="EMBL" id="CAG7613495.1"/>
    </source>
</evidence>
<sequence>MGIRLGRRARLAAVAAVSAAALGLAGCSAGGVLAPADATANTVGADLSAGIEAAVSTAMELSGSTAAVVGVWTSGGDYVQGFGDGVTANTRIRGAQATQPVMCALLLDLVAEGQVQLDRELSEDLPRQVGIEGITYGQLCTAKSGLADFKPRIASIFANNPARQWPEGELLAQGLARSPLSWPGLDVHVADTNTLLLARALNAVTGTAVDELLERHVFSKAGMSSSSYPRNVLTETTGSDVMTGLTRQFKGKNAVCDVDPMTVSKVSPSMLSGAGATVTTISDLKGFYEQYLDGAFGGESAGVVTEASPTDNPKRDKNGEPTEEIDEDAGSGDRFWGFGLERRGPLWGMSGSMTGTLTAAYHDPESGLSVVVSLNNSSSGPAFARALALELAALTGADVPWSAEDQAEKLEDLAVCG</sequence>
<keyword evidence="2" id="KW-0732">Signal</keyword>
<dbReference type="Pfam" id="PF00144">
    <property type="entry name" value="Beta-lactamase"/>
    <property type="match status" value="1"/>
</dbReference>
<dbReference type="PROSITE" id="PS51318">
    <property type="entry name" value="TAT"/>
    <property type="match status" value="1"/>
</dbReference>
<dbReference type="InterPro" id="IPR001466">
    <property type="entry name" value="Beta-lactam-related"/>
</dbReference>
<dbReference type="PANTHER" id="PTHR46825">
    <property type="entry name" value="D-ALANYL-D-ALANINE-CARBOXYPEPTIDASE/ENDOPEPTIDASE AMPH"/>
    <property type="match status" value="1"/>
</dbReference>
<dbReference type="PROSITE" id="PS51257">
    <property type="entry name" value="PROKAR_LIPOPROTEIN"/>
    <property type="match status" value="1"/>
</dbReference>
<comment type="caution">
    <text evidence="4">The sequence shown here is derived from an EMBL/GenBank/DDBJ whole genome shotgun (WGS) entry which is preliminary data.</text>
</comment>
<feature type="signal peptide" evidence="2">
    <location>
        <begin position="1"/>
        <end position="29"/>
    </location>
</feature>
<evidence type="ECO:0000313" key="5">
    <source>
        <dbReference type="Proteomes" id="UP000693892"/>
    </source>
</evidence>
<name>A0A916JXL4_9MICO</name>
<feature type="chain" id="PRO_5039387316" description="Beta-lactamase-related domain-containing protein" evidence="2">
    <location>
        <begin position="30"/>
        <end position="417"/>
    </location>
</feature>
<evidence type="ECO:0000259" key="3">
    <source>
        <dbReference type="Pfam" id="PF00144"/>
    </source>
</evidence>
<feature type="compositionally biased region" description="Acidic residues" evidence="1">
    <location>
        <begin position="321"/>
        <end position="330"/>
    </location>
</feature>
<dbReference type="AlphaFoldDB" id="A0A916JXL4"/>
<evidence type="ECO:0000256" key="1">
    <source>
        <dbReference type="SAM" id="MobiDB-lite"/>
    </source>
</evidence>
<evidence type="ECO:0000256" key="2">
    <source>
        <dbReference type="SAM" id="SignalP"/>
    </source>
</evidence>
<dbReference type="InterPro" id="IPR050491">
    <property type="entry name" value="AmpC-like"/>
</dbReference>
<organism evidence="4 5">
    <name type="scientific">Leucobacter soli</name>
    <dbReference type="NCBI Taxonomy" id="2812850"/>
    <lineage>
        <taxon>Bacteria</taxon>
        <taxon>Bacillati</taxon>
        <taxon>Actinomycetota</taxon>
        <taxon>Actinomycetes</taxon>
        <taxon>Micrococcales</taxon>
        <taxon>Microbacteriaceae</taxon>
        <taxon>Leucobacter</taxon>
    </lineage>
</organism>
<dbReference type="EMBL" id="CAJVAP010000018">
    <property type="protein sequence ID" value="CAG7613495.1"/>
    <property type="molecule type" value="Genomic_DNA"/>
</dbReference>
<dbReference type="Proteomes" id="UP000693892">
    <property type="component" value="Unassembled WGS sequence"/>
</dbReference>
<protein>
    <recommendedName>
        <fullName evidence="3">Beta-lactamase-related domain-containing protein</fullName>
    </recommendedName>
</protein>
<proteinExistence type="predicted"/>
<feature type="region of interest" description="Disordered" evidence="1">
    <location>
        <begin position="302"/>
        <end position="334"/>
    </location>
</feature>
<dbReference type="InterPro" id="IPR006311">
    <property type="entry name" value="TAT_signal"/>
</dbReference>
<keyword evidence="5" id="KW-1185">Reference proteome</keyword>
<dbReference type="RefSeq" id="WP_218115438.1">
    <property type="nucleotide sequence ID" value="NZ_CAJVAP010000018.1"/>
</dbReference>
<reference evidence="4" key="1">
    <citation type="submission" date="2021-06" db="EMBL/GenBank/DDBJ databases">
        <authorList>
            <person name="Criscuolo A."/>
        </authorList>
    </citation>
    <scope>NUCLEOTIDE SEQUENCE</scope>
    <source>
        <strain evidence="4">CIP111803</strain>
    </source>
</reference>
<feature type="domain" description="Beta-lactamase-related" evidence="3">
    <location>
        <begin position="53"/>
        <end position="391"/>
    </location>
</feature>
<accession>A0A916JXL4</accession>